<protein>
    <recommendedName>
        <fullName evidence="3">HTH psq-type domain-containing protein</fullName>
    </recommendedName>
</protein>
<evidence type="ECO:0008006" key="3">
    <source>
        <dbReference type="Google" id="ProtNLM"/>
    </source>
</evidence>
<sequence length="117" mass="13221">MQPTQPFGPYQEVEERVQLALDEANTEISPNIKRLAEKYHVPRLRLHRRWQGTGSRMDRKPTGRLLTDDQELALVLYCANLDEIGVVLPPAYAAVKCLSATSSRPLGSDYQVSSNWP</sequence>
<accession>A0ABQ8FPQ5</accession>
<keyword evidence="2" id="KW-1185">Reference proteome</keyword>
<comment type="caution">
    <text evidence="1">The sequence shown here is derived from an EMBL/GenBank/DDBJ whole genome shotgun (WGS) entry which is preliminary data.</text>
</comment>
<evidence type="ECO:0000313" key="2">
    <source>
        <dbReference type="Proteomes" id="UP000774617"/>
    </source>
</evidence>
<evidence type="ECO:0000313" key="1">
    <source>
        <dbReference type="EMBL" id="KAH7009053.1"/>
    </source>
</evidence>
<gene>
    <name evidence="1" type="ORF">B0J12DRAFT_587381</name>
</gene>
<proteinExistence type="predicted"/>
<organism evidence="1 2">
    <name type="scientific">Macrophomina phaseolina</name>
    <dbReference type="NCBI Taxonomy" id="35725"/>
    <lineage>
        <taxon>Eukaryota</taxon>
        <taxon>Fungi</taxon>
        <taxon>Dikarya</taxon>
        <taxon>Ascomycota</taxon>
        <taxon>Pezizomycotina</taxon>
        <taxon>Dothideomycetes</taxon>
        <taxon>Dothideomycetes incertae sedis</taxon>
        <taxon>Botryosphaeriales</taxon>
        <taxon>Botryosphaeriaceae</taxon>
        <taxon>Macrophomina</taxon>
    </lineage>
</organism>
<dbReference type="EMBL" id="JAGTJR010000119">
    <property type="protein sequence ID" value="KAH7009053.1"/>
    <property type="molecule type" value="Genomic_DNA"/>
</dbReference>
<dbReference type="Proteomes" id="UP000774617">
    <property type="component" value="Unassembled WGS sequence"/>
</dbReference>
<name>A0ABQ8FPQ5_9PEZI</name>
<reference evidence="1 2" key="1">
    <citation type="journal article" date="2021" name="Nat. Commun.">
        <title>Genetic determinants of endophytism in the Arabidopsis root mycobiome.</title>
        <authorList>
            <person name="Mesny F."/>
            <person name="Miyauchi S."/>
            <person name="Thiergart T."/>
            <person name="Pickel B."/>
            <person name="Atanasova L."/>
            <person name="Karlsson M."/>
            <person name="Huettel B."/>
            <person name="Barry K.W."/>
            <person name="Haridas S."/>
            <person name="Chen C."/>
            <person name="Bauer D."/>
            <person name="Andreopoulos W."/>
            <person name="Pangilinan J."/>
            <person name="LaButti K."/>
            <person name="Riley R."/>
            <person name="Lipzen A."/>
            <person name="Clum A."/>
            <person name="Drula E."/>
            <person name="Henrissat B."/>
            <person name="Kohler A."/>
            <person name="Grigoriev I.V."/>
            <person name="Martin F.M."/>
            <person name="Hacquard S."/>
        </authorList>
    </citation>
    <scope>NUCLEOTIDE SEQUENCE [LARGE SCALE GENOMIC DNA]</scope>
    <source>
        <strain evidence="1 2">MPI-SDFR-AT-0080</strain>
    </source>
</reference>